<keyword evidence="4" id="KW-1185">Reference proteome</keyword>
<organism evidence="3 4">
    <name type="scientific">Saitozyma podzolica</name>
    <dbReference type="NCBI Taxonomy" id="1890683"/>
    <lineage>
        <taxon>Eukaryota</taxon>
        <taxon>Fungi</taxon>
        <taxon>Dikarya</taxon>
        <taxon>Basidiomycota</taxon>
        <taxon>Agaricomycotina</taxon>
        <taxon>Tremellomycetes</taxon>
        <taxon>Tremellales</taxon>
        <taxon>Trimorphomycetaceae</taxon>
        <taxon>Saitozyma</taxon>
    </lineage>
</organism>
<proteinExistence type="predicted"/>
<feature type="domain" description="Endonuclease/exonuclease/phosphatase" evidence="2">
    <location>
        <begin position="73"/>
        <end position="324"/>
    </location>
</feature>
<dbReference type="CDD" id="cd09083">
    <property type="entry name" value="EEP-1"/>
    <property type="match status" value="1"/>
</dbReference>
<feature type="region of interest" description="Disordered" evidence="1">
    <location>
        <begin position="319"/>
        <end position="340"/>
    </location>
</feature>
<evidence type="ECO:0000259" key="2">
    <source>
        <dbReference type="Pfam" id="PF03372"/>
    </source>
</evidence>
<comment type="caution">
    <text evidence="3">The sequence shown here is derived from an EMBL/GenBank/DDBJ whole genome shotgun (WGS) entry which is preliminary data.</text>
</comment>
<dbReference type="InterPro" id="IPR050410">
    <property type="entry name" value="CCR4/nocturin_mRNA_transcr"/>
</dbReference>
<dbReference type="EMBL" id="RSCD01000002">
    <property type="protein sequence ID" value="RSH94716.1"/>
    <property type="molecule type" value="Genomic_DNA"/>
</dbReference>
<dbReference type="InterPro" id="IPR036691">
    <property type="entry name" value="Endo/exonu/phosph_ase_sf"/>
</dbReference>
<dbReference type="GO" id="GO:0000175">
    <property type="term" value="F:3'-5'-RNA exonuclease activity"/>
    <property type="evidence" value="ECO:0007669"/>
    <property type="project" value="TreeGrafter"/>
</dbReference>
<protein>
    <recommendedName>
        <fullName evidence="2">Endonuclease/exonuclease/phosphatase domain-containing protein</fullName>
    </recommendedName>
</protein>
<dbReference type="AlphaFoldDB" id="A0A427YUK0"/>
<name>A0A427YUK0_9TREE</name>
<reference evidence="3 4" key="1">
    <citation type="submission" date="2018-11" db="EMBL/GenBank/DDBJ databases">
        <title>Genome sequence of Saitozyma podzolica DSM 27192.</title>
        <authorList>
            <person name="Aliyu H."/>
            <person name="Gorte O."/>
            <person name="Ochsenreither K."/>
        </authorList>
    </citation>
    <scope>NUCLEOTIDE SEQUENCE [LARGE SCALE GENOMIC DNA]</scope>
    <source>
        <strain evidence="3 4">DSM 27192</strain>
    </source>
</reference>
<evidence type="ECO:0000256" key="1">
    <source>
        <dbReference type="SAM" id="MobiDB-lite"/>
    </source>
</evidence>
<dbReference type="Proteomes" id="UP000279259">
    <property type="component" value="Unassembled WGS sequence"/>
</dbReference>
<dbReference type="SUPFAM" id="SSF56219">
    <property type="entry name" value="DNase I-like"/>
    <property type="match status" value="1"/>
</dbReference>
<dbReference type="PANTHER" id="PTHR12121">
    <property type="entry name" value="CARBON CATABOLITE REPRESSOR PROTEIN 4"/>
    <property type="match status" value="1"/>
</dbReference>
<feature type="region of interest" description="Disordered" evidence="1">
    <location>
        <begin position="276"/>
        <end position="296"/>
    </location>
</feature>
<dbReference type="PANTHER" id="PTHR12121:SF36">
    <property type="entry name" value="ENDONUCLEASE_EXONUCLEASE_PHOSPHATASE DOMAIN-CONTAINING PROTEIN"/>
    <property type="match status" value="1"/>
</dbReference>
<dbReference type="Gene3D" id="3.60.10.10">
    <property type="entry name" value="Endonuclease/exonuclease/phosphatase"/>
    <property type="match status" value="1"/>
</dbReference>
<gene>
    <name evidence="3" type="ORF">EHS25_004521</name>
</gene>
<dbReference type="OrthoDB" id="276515at2759"/>
<feature type="region of interest" description="Disordered" evidence="1">
    <location>
        <begin position="1"/>
        <end position="27"/>
    </location>
</feature>
<accession>A0A427YUK0</accession>
<sequence length="364" mass="40396">MVTTSRASSPEDELRPRPTASARPHRSAPLEIHFATVNVKFDGDRGKPIPIPEHGAIPPTDRGYWVGTYDQLPWAERRSRLVDALLGTGPLDIVGFQEVYHNQLMDFAQLLGPTYAHVGVGRDDGAKAGEYSCIFYDRTKFEEIKWKTIWLSPTPDVPGSKGWDAENVRIATFLSLRMKVTGEVLYVINTHYDHRGFQARAESSRMIREHAFEWVTGVEEELGLADKHRGPVILMGDLNSHPEMDGYLLLTSPKPLPSGKPSFTFVDSYTHLKARSLQSPDPRQSGPYGPAHTFTDFQPPGCKWTERIDFIMIASPKLPSDDGGSGSAEHGEVGTTDRPVGRGGWEVARYACVDNFVEGDADGY</sequence>
<dbReference type="Pfam" id="PF03372">
    <property type="entry name" value="Exo_endo_phos"/>
    <property type="match status" value="1"/>
</dbReference>
<evidence type="ECO:0000313" key="4">
    <source>
        <dbReference type="Proteomes" id="UP000279259"/>
    </source>
</evidence>
<dbReference type="InterPro" id="IPR005135">
    <property type="entry name" value="Endo/exonuclease/phosphatase"/>
</dbReference>
<evidence type="ECO:0000313" key="3">
    <source>
        <dbReference type="EMBL" id="RSH94716.1"/>
    </source>
</evidence>